<evidence type="ECO:0000259" key="8">
    <source>
        <dbReference type="Pfam" id="PF17768"/>
    </source>
</evidence>
<dbReference type="AlphaFoldDB" id="A0A345ZCI5"/>
<dbReference type="InterPro" id="IPR003156">
    <property type="entry name" value="DHHA1_dom"/>
</dbReference>
<dbReference type="Proteomes" id="UP000254834">
    <property type="component" value="Chromosome"/>
</dbReference>
<dbReference type="GO" id="GO:0006310">
    <property type="term" value="P:DNA recombination"/>
    <property type="evidence" value="ECO:0007669"/>
    <property type="project" value="InterPro"/>
</dbReference>
<evidence type="ECO:0000313" key="9">
    <source>
        <dbReference type="EMBL" id="AXK61002.1"/>
    </source>
</evidence>
<dbReference type="EMBL" id="CP025544">
    <property type="protein sequence ID" value="AXK61002.1"/>
    <property type="molecule type" value="Genomic_DNA"/>
</dbReference>
<keyword evidence="5 9" id="KW-0269">Exonuclease</keyword>
<evidence type="ECO:0000259" key="6">
    <source>
        <dbReference type="Pfam" id="PF01368"/>
    </source>
</evidence>
<dbReference type="Pfam" id="PF17768">
    <property type="entry name" value="RecJ_OB"/>
    <property type="match status" value="1"/>
</dbReference>
<dbReference type="GO" id="GO:0003676">
    <property type="term" value="F:nucleic acid binding"/>
    <property type="evidence" value="ECO:0007669"/>
    <property type="project" value="InterPro"/>
</dbReference>
<dbReference type="InterPro" id="IPR001667">
    <property type="entry name" value="DDH_dom"/>
</dbReference>
<dbReference type="InterPro" id="IPR051673">
    <property type="entry name" value="SSDNA_exonuclease_RecJ"/>
</dbReference>
<feature type="domain" description="DHHA1" evidence="7">
    <location>
        <begin position="357"/>
        <end position="451"/>
    </location>
</feature>
<dbReference type="Pfam" id="PF01368">
    <property type="entry name" value="DHH"/>
    <property type="match status" value="1"/>
</dbReference>
<dbReference type="InterPro" id="IPR038763">
    <property type="entry name" value="DHH_sf"/>
</dbReference>
<evidence type="ECO:0000313" key="10">
    <source>
        <dbReference type="Proteomes" id="UP000254834"/>
    </source>
</evidence>
<evidence type="ECO:0000256" key="2">
    <source>
        <dbReference type="ARBA" id="ARBA00019841"/>
    </source>
</evidence>
<protein>
    <recommendedName>
        <fullName evidence="2">Single-stranded-DNA-specific exonuclease RecJ</fullName>
    </recommendedName>
</protein>
<evidence type="ECO:0000259" key="7">
    <source>
        <dbReference type="Pfam" id="PF02272"/>
    </source>
</evidence>
<dbReference type="PANTHER" id="PTHR30255">
    <property type="entry name" value="SINGLE-STRANDED-DNA-SPECIFIC EXONUCLEASE RECJ"/>
    <property type="match status" value="1"/>
</dbReference>
<dbReference type="InterPro" id="IPR041122">
    <property type="entry name" value="RecJ_OB"/>
</dbReference>
<dbReference type="SUPFAM" id="SSF64182">
    <property type="entry name" value="DHH phosphoesterases"/>
    <property type="match status" value="1"/>
</dbReference>
<dbReference type="GO" id="GO:0006281">
    <property type="term" value="P:DNA repair"/>
    <property type="evidence" value="ECO:0007669"/>
    <property type="project" value="InterPro"/>
</dbReference>
<organism evidence="9 10">
    <name type="scientific">Candidatus Chromulinivorax destructor</name>
    <dbReference type="NCBI Taxonomy" id="2066483"/>
    <lineage>
        <taxon>Bacteria</taxon>
        <taxon>Candidatus Babelota</taxon>
        <taxon>Candidatus Babeliae</taxon>
        <taxon>Candidatus Babeliales</taxon>
        <taxon>Candidatus Chromulinivoraceae</taxon>
        <taxon>Candidatus Chromulinivorax</taxon>
    </lineage>
</organism>
<feature type="domain" description="RecJ OB" evidence="8">
    <location>
        <begin position="465"/>
        <end position="569"/>
    </location>
</feature>
<keyword evidence="10" id="KW-1185">Reference proteome</keyword>
<name>A0A345ZCI5_9BACT</name>
<dbReference type="PANTHER" id="PTHR30255:SF2">
    <property type="entry name" value="SINGLE-STRANDED-DNA-SPECIFIC EXONUCLEASE RECJ"/>
    <property type="match status" value="1"/>
</dbReference>
<keyword evidence="4" id="KW-0378">Hydrolase</keyword>
<sequence>MQQSMIQGKKYLWKLPQTDHDIVMKIAADYNLSFPLAQTLVARGFIEKEQLQDFILVSKEKSVHDPALMKDAKKAVDRLITAIELQEKILIFGDYDVDGITSSSLVMIAMQPLGAQINFFLPNRARDGYGLSVKIVERAAENGYKIIMTVDNGTTAFAATARAKELGIDVIITDHHRPHGHIPEVFALVNPHQEDCNYPYKYFAGVGVAFKLMSLLYQEKKLELPTKVIELLLLGTVADVVPLTGENRYWVRYGLAHINKHESYAIKVLKDNNKFVKPMIGSLDIGFTITPQINALGRLDDPRQGVKFLIGGDEPETDRIGKVLWQLNQARKDIELDIFQEVKAKIESNAIDLSKENIIIAASANWQTGVIGLVASRLVSAYGKPTLLFHLTKDGVAKGSCRSIPEFSIFDGLVESGHLLESFGGHAQAAGLAIKVEHLPQLKENLEKKIAAELTELDLVQKLRIDAYAKLPDFSNKFIADMAHLEPFGHQNSQPYFYIKDVVLVQRPTLMKDLHIKCVVFADGVIKSLIFFNRPELFEALVMQGDETFDIVAQVMQNYWNGKCTVELQGVDIARLRQIEENL</sequence>
<dbReference type="InterPro" id="IPR004610">
    <property type="entry name" value="RecJ"/>
</dbReference>
<dbReference type="RefSeq" id="WP_115586017.1">
    <property type="nucleotide sequence ID" value="NZ_CP025544.1"/>
</dbReference>
<evidence type="ECO:0000256" key="1">
    <source>
        <dbReference type="ARBA" id="ARBA00005915"/>
    </source>
</evidence>
<evidence type="ECO:0000256" key="4">
    <source>
        <dbReference type="ARBA" id="ARBA00022801"/>
    </source>
</evidence>
<dbReference type="Gene3D" id="3.90.1640.30">
    <property type="match status" value="1"/>
</dbReference>
<gene>
    <name evidence="9" type="primary">recJ</name>
    <name evidence="9" type="ORF">C0J27_04695</name>
</gene>
<reference evidence="9 10" key="1">
    <citation type="submission" date="2017-12" db="EMBL/GenBank/DDBJ databases">
        <title>Chromulinavorax destructans is a abundant pathogen of dominant heterotrophic picoflagllates.</title>
        <authorList>
            <person name="Deeg C.M."/>
            <person name="Zimmer M."/>
            <person name="Suttle C.A."/>
        </authorList>
    </citation>
    <scope>NUCLEOTIDE SEQUENCE [LARGE SCALE GENOMIC DNA]</scope>
    <source>
        <strain evidence="9 10">SeV1</strain>
    </source>
</reference>
<accession>A0A345ZCI5</accession>
<dbReference type="NCBIfam" id="TIGR00644">
    <property type="entry name" value="recJ"/>
    <property type="match status" value="1"/>
</dbReference>
<dbReference type="Gene3D" id="3.10.310.30">
    <property type="match status" value="1"/>
</dbReference>
<proteinExistence type="inferred from homology"/>
<dbReference type="KEGG" id="cdes:C0J27_04695"/>
<dbReference type="OrthoDB" id="9809852at2"/>
<comment type="similarity">
    <text evidence="1">Belongs to the RecJ family.</text>
</comment>
<evidence type="ECO:0000256" key="5">
    <source>
        <dbReference type="ARBA" id="ARBA00022839"/>
    </source>
</evidence>
<feature type="domain" description="DDH" evidence="6">
    <location>
        <begin position="88"/>
        <end position="236"/>
    </location>
</feature>
<dbReference type="Pfam" id="PF02272">
    <property type="entry name" value="DHHA1"/>
    <property type="match status" value="1"/>
</dbReference>
<dbReference type="GO" id="GO:0008409">
    <property type="term" value="F:5'-3' exonuclease activity"/>
    <property type="evidence" value="ECO:0007669"/>
    <property type="project" value="InterPro"/>
</dbReference>
<keyword evidence="3" id="KW-0540">Nuclease</keyword>
<evidence type="ECO:0000256" key="3">
    <source>
        <dbReference type="ARBA" id="ARBA00022722"/>
    </source>
</evidence>